<proteinExistence type="predicted"/>
<reference evidence="1" key="1">
    <citation type="submission" date="2023-04" db="EMBL/GenBank/DDBJ databases">
        <title>Draft Genome sequencing of Naganishia species isolated from polar environments using Oxford Nanopore Technology.</title>
        <authorList>
            <person name="Leo P."/>
            <person name="Venkateswaran K."/>
        </authorList>
    </citation>
    <scope>NUCLEOTIDE SEQUENCE</scope>
    <source>
        <strain evidence="1">MNA-CCFEE 5262</strain>
    </source>
</reference>
<dbReference type="EMBL" id="JASBWS010000105">
    <property type="protein sequence ID" value="KAJ9097334.1"/>
    <property type="molecule type" value="Genomic_DNA"/>
</dbReference>
<comment type="caution">
    <text evidence="1">The sequence shown here is derived from an EMBL/GenBank/DDBJ whole genome shotgun (WGS) entry which is preliminary data.</text>
</comment>
<keyword evidence="2" id="KW-1185">Reference proteome</keyword>
<dbReference type="Proteomes" id="UP001230649">
    <property type="component" value="Unassembled WGS sequence"/>
</dbReference>
<sequence length="212" mass="20486">MLPTTVLSLAVALLASGAQAIKVTAPTTSTVQAAGSALQLTWDSVSTDPTSFAIVLVNQKTQFLANSPVTLVQNQSTSAGSASLTYPSGSWPTGTAFQVNLVKSTTEINSILAQSDMFNITGSASSSSSSSSAASSSASTRASSSSAASSSTSAAATVVQSGASAVYSGNAQSTAVIPSAAPTSAAISDMGVKSALALVGGALAVGAAVVGI</sequence>
<evidence type="ECO:0000313" key="1">
    <source>
        <dbReference type="EMBL" id="KAJ9097334.1"/>
    </source>
</evidence>
<gene>
    <name evidence="1" type="ORF">QFC20_006247</name>
</gene>
<name>A0ACC2VED0_9TREE</name>
<protein>
    <submittedName>
        <fullName evidence="1">Uncharacterized protein</fullName>
    </submittedName>
</protein>
<organism evidence="1 2">
    <name type="scientific">Naganishia adeliensis</name>
    <dbReference type="NCBI Taxonomy" id="92952"/>
    <lineage>
        <taxon>Eukaryota</taxon>
        <taxon>Fungi</taxon>
        <taxon>Dikarya</taxon>
        <taxon>Basidiomycota</taxon>
        <taxon>Agaricomycotina</taxon>
        <taxon>Tremellomycetes</taxon>
        <taxon>Filobasidiales</taxon>
        <taxon>Filobasidiaceae</taxon>
        <taxon>Naganishia</taxon>
    </lineage>
</organism>
<accession>A0ACC2VED0</accession>
<evidence type="ECO:0000313" key="2">
    <source>
        <dbReference type="Proteomes" id="UP001230649"/>
    </source>
</evidence>